<feature type="signal peptide" evidence="2">
    <location>
        <begin position="1"/>
        <end position="30"/>
    </location>
</feature>
<protein>
    <submittedName>
        <fullName evidence="4">DUF3772 domain-containing protein</fullName>
    </submittedName>
</protein>
<gene>
    <name evidence="4" type="ORF">NHG85_05895</name>
</gene>
<dbReference type="Proteomes" id="UP001139477">
    <property type="component" value="Unassembled WGS sequence"/>
</dbReference>
<keyword evidence="2" id="KW-0732">Signal</keyword>
<evidence type="ECO:0000259" key="3">
    <source>
        <dbReference type="Pfam" id="PF12607"/>
    </source>
</evidence>
<organism evidence="4 5">
    <name type="scientific">Limimaricola litoreus</name>
    <dbReference type="NCBI Taxonomy" id="2955316"/>
    <lineage>
        <taxon>Bacteria</taxon>
        <taxon>Pseudomonadati</taxon>
        <taxon>Pseudomonadota</taxon>
        <taxon>Alphaproteobacteria</taxon>
        <taxon>Rhodobacterales</taxon>
        <taxon>Paracoccaceae</taxon>
        <taxon>Limimaricola</taxon>
    </lineage>
</organism>
<dbReference type="RefSeq" id="WP_253330699.1">
    <property type="nucleotide sequence ID" value="NZ_JAMYXC010000081.1"/>
</dbReference>
<feature type="non-terminal residue" evidence="4">
    <location>
        <position position="282"/>
    </location>
</feature>
<dbReference type="Pfam" id="PF12607">
    <property type="entry name" value="DUF3772"/>
    <property type="match status" value="1"/>
</dbReference>
<comment type="caution">
    <text evidence="4">The sequence shown here is derived from an EMBL/GenBank/DDBJ whole genome shotgun (WGS) entry which is preliminary data.</text>
</comment>
<name>A0A9X2JQW2_9RHOB</name>
<keyword evidence="5" id="KW-1185">Reference proteome</keyword>
<dbReference type="EMBL" id="JAMYXC010000081">
    <property type="protein sequence ID" value="MCP1168061.1"/>
    <property type="molecule type" value="Genomic_DNA"/>
</dbReference>
<feature type="compositionally biased region" description="Acidic residues" evidence="1">
    <location>
        <begin position="77"/>
        <end position="93"/>
    </location>
</feature>
<evidence type="ECO:0000256" key="1">
    <source>
        <dbReference type="SAM" id="MobiDB-lite"/>
    </source>
</evidence>
<feature type="region of interest" description="Disordered" evidence="1">
    <location>
        <begin position="44"/>
        <end position="93"/>
    </location>
</feature>
<reference evidence="4" key="1">
    <citation type="submission" date="2022-06" db="EMBL/GenBank/DDBJ databases">
        <title>Limimaricola sediminis sp. nov., isolated from an intertidal sediment.</title>
        <authorList>
            <person name="Shao X."/>
        </authorList>
    </citation>
    <scope>NUCLEOTIDE SEQUENCE</scope>
    <source>
        <strain evidence="4">ASW11-118</strain>
    </source>
</reference>
<feature type="compositionally biased region" description="Low complexity" evidence="1">
    <location>
        <begin position="44"/>
        <end position="56"/>
    </location>
</feature>
<evidence type="ECO:0000313" key="4">
    <source>
        <dbReference type="EMBL" id="MCP1168061.1"/>
    </source>
</evidence>
<sequence length="282" mass="29479">MIARISAGPRLAAALLLSLWCALAAGAVMAQGIAPAVGGLFGTTESTGTEEAAAPEAVPPDPPAASVEETLSPEVVLPDEGETTGDEADATEEVEAETTLTPATAYAAPDTALPGTGPLAAVLAENGVNWESWERTAARSESLSQRGQGSDFALQRLRGDLVVWRDRFQLARGANSSRIGTVEAQLTALGAAPEGGGEDGSIAERRAALTERLMQLRAPVRLADEAYAHADGLIREIDRLIRERRGRALGDRGVSPLNPGLWPAALVVMYERAAALRAELWA</sequence>
<evidence type="ECO:0000313" key="5">
    <source>
        <dbReference type="Proteomes" id="UP001139477"/>
    </source>
</evidence>
<dbReference type="InterPro" id="IPR022249">
    <property type="entry name" value="DUF3772"/>
</dbReference>
<feature type="domain" description="DUF3772" evidence="3">
    <location>
        <begin position="221"/>
        <end position="279"/>
    </location>
</feature>
<proteinExistence type="predicted"/>
<dbReference type="AlphaFoldDB" id="A0A9X2JQW2"/>
<feature type="chain" id="PRO_5040838539" evidence="2">
    <location>
        <begin position="31"/>
        <end position="282"/>
    </location>
</feature>
<accession>A0A9X2JQW2</accession>
<evidence type="ECO:0000256" key="2">
    <source>
        <dbReference type="SAM" id="SignalP"/>
    </source>
</evidence>